<accession>A0A1D8NEQ4</accession>
<dbReference type="EMBL" id="KZ858977">
    <property type="protein sequence ID" value="RDW26581.1"/>
    <property type="molecule type" value="Genomic_DNA"/>
</dbReference>
<dbReference type="VEuPathDB" id="FungiDB:YALI0_D15598g"/>
<dbReference type="PROSITE" id="PS00928">
    <property type="entry name" value="TREHALASE_2"/>
    <property type="match status" value="1"/>
</dbReference>
<dbReference type="Proteomes" id="UP000256601">
    <property type="component" value="Unassembled WGS sequence"/>
</dbReference>
<evidence type="ECO:0000256" key="4">
    <source>
        <dbReference type="RuleBase" id="RU361180"/>
    </source>
</evidence>
<evidence type="ECO:0000256" key="5">
    <source>
        <dbReference type="SAM" id="MobiDB-lite"/>
    </source>
</evidence>
<evidence type="ECO:0000256" key="3">
    <source>
        <dbReference type="ARBA" id="ARBA00023295"/>
    </source>
</evidence>
<organism evidence="6 8">
    <name type="scientific">Yarrowia lipolytica</name>
    <name type="common">Candida lipolytica</name>
    <dbReference type="NCBI Taxonomy" id="4952"/>
    <lineage>
        <taxon>Eukaryota</taxon>
        <taxon>Fungi</taxon>
        <taxon>Dikarya</taxon>
        <taxon>Ascomycota</taxon>
        <taxon>Saccharomycotina</taxon>
        <taxon>Dipodascomycetes</taxon>
        <taxon>Dipodascales</taxon>
        <taxon>Dipodascales incertae sedis</taxon>
        <taxon>Yarrowia</taxon>
    </lineage>
</organism>
<dbReference type="AlphaFoldDB" id="A0A1D8NEQ4"/>
<dbReference type="Pfam" id="PF01204">
    <property type="entry name" value="Trehalase"/>
    <property type="match status" value="1"/>
</dbReference>
<comment type="similarity">
    <text evidence="1 4">Belongs to the glycosyl hydrolase 37 family.</text>
</comment>
<dbReference type="GO" id="GO:0005993">
    <property type="term" value="P:trehalose catabolic process"/>
    <property type="evidence" value="ECO:0007669"/>
    <property type="project" value="TreeGrafter"/>
</dbReference>
<dbReference type="Gene3D" id="1.50.10.10">
    <property type="match status" value="1"/>
</dbReference>
<gene>
    <name evidence="7" type="ORF">B0I71DRAFT_30767</name>
    <name evidence="6" type="ORF">YALI1_D19108g</name>
</gene>
<dbReference type="Proteomes" id="UP000182444">
    <property type="component" value="Chromosome 1D"/>
</dbReference>
<dbReference type="InterPro" id="IPR001661">
    <property type="entry name" value="Glyco_hydro_37"/>
</dbReference>
<reference evidence="6 8" key="1">
    <citation type="journal article" date="2016" name="PLoS ONE">
        <title>Sequence Assembly of Yarrowia lipolytica Strain W29/CLIB89 Shows Transposable Element Diversity.</title>
        <authorList>
            <person name="Magnan C."/>
            <person name="Yu J."/>
            <person name="Chang I."/>
            <person name="Jahn E."/>
            <person name="Kanomata Y."/>
            <person name="Wu J."/>
            <person name="Zeller M."/>
            <person name="Oakes M."/>
            <person name="Baldi P."/>
            <person name="Sandmeyer S."/>
        </authorList>
    </citation>
    <scope>NUCLEOTIDE SEQUENCE [LARGE SCALE GENOMIC DNA]</scope>
    <source>
        <strain evidence="6">CLIB89</strain>
        <strain evidence="8">CLIB89(W29)</strain>
    </source>
</reference>
<dbReference type="PROSITE" id="PS00927">
    <property type="entry name" value="TREHALASE_1"/>
    <property type="match status" value="1"/>
</dbReference>
<evidence type="ECO:0000313" key="7">
    <source>
        <dbReference type="EMBL" id="RDW26581.1"/>
    </source>
</evidence>
<dbReference type="OMA" id="ESATAYW"/>
<evidence type="ECO:0000256" key="1">
    <source>
        <dbReference type="ARBA" id="ARBA00005615"/>
    </source>
</evidence>
<dbReference type="VEuPathDB" id="FungiDB:YALI1_D19108g"/>
<keyword evidence="3 4" id="KW-0326">Glycosidase</keyword>
<feature type="region of interest" description="Disordered" evidence="5">
    <location>
        <begin position="1"/>
        <end position="20"/>
    </location>
</feature>
<dbReference type="SUPFAM" id="SSF48208">
    <property type="entry name" value="Six-hairpin glycosidases"/>
    <property type="match status" value="1"/>
</dbReference>
<keyword evidence="2 4" id="KW-0378">Hydrolase</keyword>
<dbReference type="PANTHER" id="PTHR23403">
    <property type="entry name" value="TREHALASE"/>
    <property type="match status" value="1"/>
</dbReference>
<dbReference type="InterPro" id="IPR012341">
    <property type="entry name" value="6hp_glycosidase-like_sf"/>
</dbReference>
<protein>
    <recommendedName>
        <fullName evidence="4">Trehalase</fullName>
        <ecNumber evidence="4">3.2.1.28</ecNumber>
    </recommendedName>
    <alternativeName>
        <fullName evidence="4">Alpha-trehalose glucohydrolase</fullName>
    </alternativeName>
</protein>
<dbReference type="KEGG" id="yli:2910170"/>
<evidence type="ECO:0000313" key="9">
    <source>
        <dbReference type="Proteomes" id="UP000256601"/>
    </source>
</evidence>
<dbReference type="PRINTS" id="PR00744">
    <property type="entry name" value="GLHYDRLASE37"/>
</dbReference>
<evidence type="ECO:0000256" key="2">
    <source>
        <dbReference type="ARBA" id="ARBA00022801"/>
    </source>
</evidence>
<dbReference type="EMBL" id="CP017556">
    <property type="protein sequence ID" value="AOW04114.1"/>
    <property type="molecule type" value="Genomic_DNA"/>
</dbReference>
<reference evidence="7 9" key="2">
    <citation type="submission" date="2018-07" db="EMBL/GenBank/DDBJ databases">
        <title>Draft Genome Assemblies for Five Robust Yarrowia lipolytica Strains Exhibiting High Lipid Production and Pentose Sugar Utilization and Sugar Alcohol Secretion from Undetoxified Lignocellulosic Biomass Hydrolysates.</title>
        <authorList>
            <consortium name="DOE Joint Genome Institute"/>
            <person name="Walker C."/>
            <person name="Ryu S."/>
            <person name="Na H."/>
            <person name="Zane M."/>
            <person name="LaButti K."/>
            <person name="Lipzen A."/>
            <person name="Haridas S."/>
            <person name="Barry K."/>
            <person name="Grigoriev I.V."/>
            <person name="Quarterman J."/>
            <person name="Slininger P."/>
            <person name="Dien B."/>
            <person name="Trinh C.T."/>
        </authorList>
    </citation>
    <scope>NUCLEOTIDE SEQUENCE [LARGE SCALE GENOMIC DNA]</scope>
    <source>
        <strain evidence="7 9">YB392</strain>
    </source>
</reference>
<dbReference type="InterPro" id="IPR008928">
    <property type="entry name" value="6-hairpin_glycosidase_sf"/>
</dbReference>
<sequence>MTRSRSYSLPTPPQPRTPRRFSASSLILGGEKRFIASDHTVEQLLLLCDDEGHITIDTTTTSSDNFLQVETDAGWCYQVIGAYQLATVLNYLLLKRGGPETGLKRLKQNQKTIAPSSCVTHISSDKILEPPHQRLKNLVDNQFWHQLTRSMDTKTIYSLLGDSKVQGEGVLYLPHASEQRQYYASLDVNLQDLPKRISPEYVLSINSSPGVLALAMDKSHNPLPYIVPGGRFNEMYGWDSYFELLGLLESGGPGYIHIAESMCLHFCYQIKNYGKILNANRSYYLSRSQPPFLTDMGLRVYCRTRNKEFLKEIYNSAVTEYNTVWMGNPRLDRRTGLSKYCPAGLGIPPEVETGHFDGVLGPYAQKYGLTLDEFVQAYNSGNIVQPELDEYFLHDRAIRESGHDTSYRLEGVCADLATVDLNSLLYKYEVDLEYIERELNLSPCGFYEAAERRKEAFTQFLWNSEDSCFYDYNCKTNAQRKYTSSTGLWPLWSGIATREQARGIVSTIASLEEYGGLASGSKASLDEFSGGSGVPRQWDYPNGWAPHQVLAWQGLQNYGYDNVATRLAFKWCAMMVHSFRDYSGLVVEKYNVTDPTKPHVVTAEYGNQGSVASGFGWVNASYVVGLGYLSNQQRQRLEWGVWKRHEKL</sequence>
<evidence type="ECO:0000313" key="6">
    <source>
        <dbReference type="EMBL" id="AOW04114.1"/>
    </source>
</evidence>
<dbReference type="InterPro" id="IPR018232">
    <property type="entry name" value="Glyco_hydro_37_CS"/>
</dbReference>
<evidence type="ECO:0000313" key="8">
    <source>
        <dbReference type="Proteomes" id="UP000182444"/>
    </source>
</evidence>
<dbReference type="GO" id="GO:0004555">
    <property type="term" value="F:alpha,alpha-trehalase activity"/>
    <property type="evidence" value="ECO:0007669"/>
    <property type="project" value="UniProtKB-EC"/>
</dbReference>
<name>A0A1D8NEQ4_YARLL</name>
<dbReference type="GeneID" id="2910170"/>
<dbReference type="PANTHER" id="PTHR23403:SF6">
    <property type="entry name" value="CYTOSOLIC NEUTRAL TREHALASE-RELATED"/>
    <property type="match status" value="1"/>
</dbReference>
<dbReference type="EC" id="3.2.1.28" evidence="4"/>
<comment type="catalytic activity">
    <reaction evidence="4">
        <text>alpha,alpha-trehalose + H2O = alpha-D-glucose + beta-D-glucose</text>
        <dbReference type="Rhea" id="RHEA:32675"/>
        <dbReference type="ChEBI" id="CHEBI:15377"/>
        <dbReference type="ChEBI" id="CHEBI:15903"/>
        <dbReference type="ChEBI" id="CHEBI:16551"/>
        <dbReference type="ChEBI" id="CHEBI:17925"/>
        <dbReference type="EC" id="3.2.1.28"/>
    </reaction>
</comment>
<proteinExistence type="inferred from homology"/>
<dbReference type="eggNOG" id="KOG0602">
    <property type="taxonomic scope" value="Eukaryota"/>
</dbReference>